<dbReference type="Proteomes" id="UP000318825">
    <property type="component" value="Unassembled WGS sequence"/>
</dbReference>
<dbReference type="EMBL" id="BJNF01000029">
    <property type="protein sequence ID" value="GEC15419.1"/>
    <property type="molecule type" value="Genomic_DNA"/>
</dbReference>
<evidence type="ECO:0000256" key="1">
    <source>
        <dbReference type="SAM" id="MobiDB-lite"/>
    </source>
</evidence>
<protein>
    <submittedName>
        <fullName evidence="2">Uncharacterized protein</fullName>
    </submittedName>
</protein>
<sequence length="89" mass="10256">MPRVEAKRKEWGALPQRRANSNPINETAPKTNHGQRLRQNELPRLQLADSAIREAPNDNFVSCPSWVTCSRTRENRRDSYTVAAGKRKR</sequence>
<reference evidence="2 3" key="1">
    <citation type="submission" date="2019-06" db="EMBL/GenBank/DDBJ databases">
        <title>Whole genome shotgun sequence of Nitrobacter winogradskyi NBRC 14297.</title>
        <authorList>
            <person name="Hosoyama A."/>
            <person name="Uohara A."/>
            <person name="Ohji S."/>
            <person name="Ichikawa N."/>
        </authorList>
    </citation>
    <scope>NUCLEOTIDE SEQUENCE [LARGE SCALE GENOMIC DNA]</scope>
    <source>
        <strain evidence="2 3">NBRC 14297</strain>
    </source>
</reference>
<organism evidence="2 3">
    <name type="scientific">Nitrobacter winogradskyi</name>
    <name type="common">Nitrobacter agilis</name>
    <dbReference type="NCBI Taxonomy" id="913"/>
    <lineage>
        <taxon>Bacteria</taxon>
        <taxon>Pseudomonadati</taxon>
        <taxon>Pseudomonadota</taxon>
        <taxon>Alphaproteobacteria</taxon>
        <taxon>Hyphomicrobiales</taxon>
        <taxon>Nitrobacteraceae</taxon>
        <taxon>Nitrobacter</taxon>
    </lineage>
</organism>
<feature type="compositionally biased region" description="Polar residues" evidence="1">
    <location>
        <begin position="18"/>
        <end position="34"/>
    </location>
</feature>
<feature type="compositionally biased region" description="Basic and acidic residues" evidence="1">
    <location>
        <begin position="1"/>
        <end position="11"/>
    </location>
</feature>
<name>A0A4Y3WC28_NITWI</name>
<evidence type="ECO:0000313" key="2">
    <source>
        <dbReference type="EMBL" id="GEC15419.1"/>
    </source>
</evidence>
<proteinExistence type="predicted"/>
<accession>A0A4Y3WC28</accession>
<evidence type="ECO:0000313" key="3">
    <source>
        <dbReference type="Proteomes" id="UP000318825"/>
    </source>
</evidence>
<comment type="caution">
    <text evidence="2">The sequence shown here is derived from an EMBL/GenBank/DDBJ whole genome shotgun (WGS) entry which is preliminary data.</text>
</comment>
<gene>
    <name evidence="2" type="ORF">NWI01_13110</name>
</gene>
<feature type="region of interest" description="Disordered" evidence="1">
    <location>
        <begin position="1"/>
        <end position="36"/>
    </location>
</feature>
<dbReference type="AlphaFoldDB" id="A0A4Y3WC28"/>